<keyword evidence="1" id="KW-0812">Transmembrane</keyword>
<evidence type="ECO:0000313" key="3">
    <source>
        <dbReference type="Proteomes" id="UP000265801"/>
    </source>
</evidence>
<feature type="transmembrane region" description="Helical" evidence="1">
    <location>
        <begin position="12"/>
        <end position="28"/>
    </location>
</feature>
<feature type="transmembrane region" description="Helical" evidence="1">
    <location>
        <begin position="40"/>
        <end position="59"/>
    </location>
</feature>
<proteinExistence type="predicted"/>
<organism evidence="2 3">
    <name type="scientific">Bacillus salacetis</name>
    <dbReference type="NCBI Taxonomy" id="2315464"/>
    <lineage>
        <taxon>Bacteria</taxon>
        <taxon>Bacillati</taxon>
        <taxon>Bacillota</taxon>
        <taxon>Bacilli</taxon>
        <taxon>Bacillales</taxon>
        <taxon>Bacillaceae</taxon>
        <taxon>Bacillus</taxon>
    </lineage>
</organism>
<keyword evidence="1" id="KW-0472">Membrane</keyword>
<sequence>MTQEARTKISPGIIAFYIVMVALLLIAAKSLFDEHPGNDISGWLVLILIWTLKGAKDFFEYRKKGDMKTAIFNLLIATAGIGLILWQAISFLS</sequence>
<reference evidence="2 3" key="1">
    <citation type="submission" date="2018-09" db="EMBL/GenBank/DDBJ databases">
        <title>Bacillus saliacetes sp. nov., isolated from Thai shrimp paste (Ka-pi).</title>
        <authorList>
            <person name="Daroonpunt R."/>
            <person name="Tanasupawat S."/>
            <person name="Yiamsombut S."/>
        </authorList>
    </citation>
    <scope>NUCLEOTIDE SEQUENCE [LARGE SCALE GENOMIC DNA]</scope>
    <source>
        <strain evidence="2 3">SKP7-4</strain>
    </source>
</reference>
<dbReference type="OrthoDB" id="2889569at2"/>
<dbReference type="RefSeq" id="WP_119547715.1">
    <property type="nucleotide sequence ID" value="NZ_QXIR01000019.1"/>
</dbReference>
<gene>
    <name evidence="2" type="ORF">D3H55_14105</name>
</gene>
<name>A0A3A1QV09_9BACI</name>
<dbReference type="EMBL" id="QXIR01000019">
    <property type="protein sequence ID" value="RIW32009.1"/>
    <property type="molecule type" value="Genomic_DNA"/>
</dbReference>
<comment type="caution">
    <text evidence="2">The sequence shown here is derived from an EMBL/GenBank/DDBJ whole genome shotgun (WGS) entry which is preliminary data.</text>
</comment>
<dbReference type="AlphaFoldDB" id="A0A3A1QV09"/>
<evidence type="ECO:0000256" key="1">
    <source>
        <dbReference type="SAM" id="Phobius"/>
    </source>
</evidence>
<evidence type="ECO:0000313" key="2">
    <source>
        <dbReference type="EMBL" id="RIW32009.1"/>
    </source>
</evidence>
<accession>A0A3A1QV09</accession>
<dbReference type="Proteomes" id="UP000265801">
    <property type="component" value="Unassembled WGS sequence"/>
</dbReference>
<protein>
    <recommendedName>
        <fullName evidence="4">DUF4181 domain-containing protein</fullName>
    </recommendedName>
</protein>
<feature type="transmembrane region" description="Helical" evidence="1">
    <location>
        <begin position="71"/>
        <end position="89"/>
    </location>
</feature>
<keyword evidence="3" id="KW-1185">Reference proteome</keyword>
<evidence type="ECO:0008006" key="4">
    <source>
        <dbReference type="Google" id="ProtNLM"/>
    </source>
</evidence>
<keyword evidence="1" id="KW-1133">Transmembrane helix</keyword>